<proteinExistence type="predicted"/>
<dbReference type="PANTHER" id="PTHR32108:SF9">
    <property type="entry name" value="REVERSE TRANSCRIPTASE RNASE H-LIKE DOMAIN-CONTAINING PROTEIN"/>
    <property type="match status" value="1"/>
</dbReference>
<gene>
    <name evidence="1" type="ORF">SLEP1_g10174</name>
</gene>
<dbReference type="SUPFAM" id="SSF50630">
    <property type="entry name" value="Acid proteases"/>
    <property type="match status" value="1"/>
</dbReference>
<protein>
    <recommendedName>
        <fullName evidence="3">G-patch domain-containing protein</fullName>
    </recommendedName>
</protein>
<keyword evidence="2" id="KW-1185">Reference proteome</keyword>
<dbReference type="Proteomes" id="UP001054252">
    <property type="component" value="Unassembled WGS sequence"/>
</dbReference>
<reference evidence="1 2" key="1">
    <citation type="journal article" date="2021" name="Commun. Biol.">
        <title>The genome of Shorea leprosula (Dipterocarpaceae) highlights the ecological relevance of drought in aseasonal tropical rainforests.</title>
        <authorList>
            <person name="Ng K.K.S."/>
            <person name="Kobayashi M.J."/>
            <person name="Fawcett J.A."/>
            <person name="Hatakeyama M."/>
            <person name="Paape T."/>
            <person name="Ng C.H."/>
            <person name="Ang C.C."/>
            <person name="Tnah L.H."/>
            <person name="Lee C.T."/>
            <person name="Nishiyama T."/>
            <person name="Sese J."/>
            <person name="O'Brien M.J."/>
            <person name="Copetti D."/>
            <person name="Mohd Noor M.I."/>
            <person name="Ong R.C."/>
            <person name="Putra M."/>
            <person name="Sireger I.Z."/>
            <person name="Indrioko S."/>
            <person name="Kosugi Y."/>
            <person name="Izuno A."/>
            <person name="Isagi Y."/>
            <person name="Lee S.L."/>
            <person name="Shimizu K.K."/>
        </authorList>
    </citation>
    <scope>NUCLEOTIDE SEQUENCE [LARGE SCALE GENOMIC DNA]</scope>
    <source>
        <strain evidence="1">214</strain>
    </source>
</reference>
<accession>A0AAV5IF73</accession>
<evidence type="ECO:0008006" key="3">
    <source>
        <dbReference type="Google" id="ProtNLM"/>
    </source>
</evidence>
<dbReference type="PANTHER" id="PTHR32108">
    <property type="entry name" value="DNA-DIRECTED RNA POLYMERASE SUBUNIT ALPHA"/>
    <property type="match status" value="1"/>
</dbReference>
<name>A0AAV5IF73_9ROSI</name>
<sequence length="638" mass="71227">MVPVKSPFPTWYNPQARCEYHSGGVGHDLENCLALRHRVQDLIDAKELQIASEPEVVGPNIAKNPLPTHDGPTINMTLKDSNVEKDSHRGHEVTALTITNQLSSTHRQPLILKGPIVATSARKPFILKGSNQALPSQQPPLTLYPPSKPTFNSYKAVPWNYGTSTCVSIQEFPVEDIALMTRSGRSYGESQCKGNELQKGIIIEEIHEEQVKKYVSEQEINDFLSILKRSEYNVILNEAHVPKDIDMEKFNNVVGTILAPNFINFTDDEIPEDGRGHVKALHISVLCKDMHVPRVLIDNGSALNVIPRSVLNQLQVDQSYIKPGKTVVRAFDGTRKEVDGEIELPVNIGPYTFDITFQVMNIEPAFNMLLGRPWIHMAGAVPSTLHQKLKYIVGNSLVTVNGEKDYAIHKATSVPYVEADSQSQEATYHSMEFVSTTYVAEGTVLRTPDLSKVSKGVAKVMLENHFEVGKGLGIGLQGIEEPIEVIDTSMGFGLGYKPTRKDWLWMKTRKAERRRAKSEGREPNEKQLHIPHIRVTFPKPAEVVCGYDTKPMDETLKKKNLKDEVIIEEASDDEDMGTFDLFKFFASTNDDGLNTSLETLSICVIDEGRDDDKDILPAQGESLDNWTVEILPVPIIKS</sequence>
<dbReference type="Gene3D" id="2.40.70.10">
    <property type="entry name" value="Acid Proteases"/>
    <property type="match status" value="1"/>
</dbReference>
<dbReference type="CDD" id="cd00303">
    <property type="entry name" value="retropepsin_like"/>
    <property type="match status" value="1"/>
</dbReference>
<dbReference type="EMBL" id="BPVZ01000011">
    <property type="protein sequence ID" value="GKU96994.1"/>
    <property type="molecule type" value="Genomic_DNA"/>
</dbReference>
<evidence type="ECO:0000313" key="2">
    <source>
        <dbReference type="Proteomes" id="UP001054252"/>
    </source>
</evidence>
<evidence type="ECO:0000313" key="1">
    <source>
        <dbReference type="EMBL" id="GKU96994.1"/>
    </source>
</evidence>
<dbReference type="InterPro" id="IPR021109">
    <property type="entry name" value="Peptidase_aspartic_dom_sf"/>
</dbReference>
<organism evidence="1 2">
    <name type="scientific">Rubroshorea leprosula</name>
    <dbReference type="NCBI Taxonomy" id="152421"/>
    <lineage>
        <taxon>Eukaryota</taxon>
        <taxon>Viridiplantae</taxon>
        <taxon>Streptophyta</taxon>
        <taxon>Embryophyta</taxon>
        <taxon>Tracheophyta</taxon>
        <taxon>Spermatophyta</taxon>
        <taxon>Magnoliopsida</taxon>
        <taxon>eudicotyledons</taxon>
        <taxon>Gunneridae</taxon>
        <taxon>Pentapetalae</taxon>
        <taxon>rosids</taxon>
        <taxon>malvids</taxon>
        <taxon>Malvales</taxon>
        <taxon>Dipterocarpaceae</taxon>
        <taxon>Rubroshorea</taxon>
    </lineage>
</organism>
<dbReference type="AlphaFoldDB" id="A0AAV5IF73"/>
<comment type="caution">
    <text evidence="1">The sequence shown here is derived from an EMBL/GenBank/DDBJ whole genome shotgun (WGS) entry which is preliminary data.</text>
</comment>